<dbReference type="GO" id="GO:0008897">
    <property type="term" value="F:holo-[acyl-carrier-protein] synthase activity"/>
    <property type="evidence" value="ECO:0007669"/>
    <property type="project" value="InterPro"/>
</dbReference>
<accession>A0A380U647</accession>
<evidence type="ECO:0000313" key="4">
    <source>
        <dbReference type="EMBL" id="SUT96277.1"/>
    </source>
</evidence>
<sequence length="242" mass="28535">MPNSFPIIEVVFAHYDEPIPLPFLPPKDLSERQLQRWKSRRTARFLLAQLFEKYQLPMNLLDNIQRTESDRPFVQHEQIDFNISHSGEWVAVIFCYHRHKLQVGIDIEHPQKARRYADLLCHYANPEEISGLLEQNHTPFTELADRFYLSWCLHEAVLKSQGVGIVKLSEVQHFPKQRLIRSAYCPTGTLHFYHQLPFYLCYFYQESSESLAVLSEWKAGTLQKISNFQPLVYQVNPRNFNA</sequence>
<dbReference type="InterPro" id="IPR037143">
    <property type="entry name" value="4-PPantetheinyl_Trfase_dom_sf"/>
</dbReference>
<dbReference type="GO" id="GO:0000287">
    <property type="term" value="F:magnesium ion binding"/>
    <property type="evidence" value="ECO:0007669"/>
    <property type="project" value="InterPro"/>
</dbReference>
<evidence type="ECO:0000256" key="2">
    <source>
        <dbReference type="ARBA" id="ARBA00022679"/>
    </source>
</evidence>
<evidence type="ECO:0000256" key="1">
    <source>
        <dbReference type="ARBA" id="ARBA00010990"/>
    </source>
</evidence>
<evidence type="ECO:0000313" key="5">
    <source>
        <dbReference type="Proteomes" id="UP000254253"/>
    </source>
</evidence>
<dbReference type="InterPro" id="IPR008278">
    <property type="entry name" value="4-PPantetheinyl_Trfase_dom"/>
</dbReference>
<dbReference type="Proteomes" id="UP000254253">
    <property type="component" value="Unassembled WGS sequence"/>
</dbReference>
<keyword evidence="5" id="KW-1185">Reference proteome</keyword>
<dbReference type="SUPFAM" id="SSF56214">
    <property type="entry name" value="4'-phosphopantetheinyl transferase"/>
    <property type="match status" value="2"/>
</dbReference>
<keyword evidence="2 4" id="KW-0808">Transferase</keyword>
<dbReference type="InterPro" id="IPR050559">
    <property type="entry name" value="P-Pant_transferase_sf"/>
</dbReference>
<evidence type="ECO:0000259" key="3">
    <source>
        <dbReference type="Pfam" id="PF01648"/>
    </source>
</evidence>
<dbReference type="RefSeq" id="WP_115591036.1">
    <property type="nucleotide sequence ID" value="NZ_UFRN01000002.1"/>
</dbReference>
<protein>
    <submittedName>
        <fullName evidence="4">Putative 4'-phosphopantetheinyl transferase</fullName>
    </submittedName>
</protein>
<dbReference type="GO" id="GO:0019878">
    <property type="term" value="P:lysine biosynthetic process via aminoadipic acid"/>
    <property type="evidence" value="ECO:0007669"/>
    <property type="project" value="TreeGrafter"/>
</dbReference>
<dbReference type="Gene3D" id="3.90.470.20">
    <property type="entry name" value="4'-phosphopantetheinyl transferase domain"/>
    <property type="match status" value="1"/>
</dbReference>
<name>A0A380U647_ACTLI</name>
<reference evidence="4 5" key="1">
    <citation type="submission" date="2018-06" db="EMBL/GenBank/DDBJ databases">
        <authorList>
            <consortium name="Pathogen Informatics"/>
            <person name="Doyle S."/>
        </authorList>
    </citation>
    <scope>NUCLEOTIDE SEQUENCE [LARGE SCALE GENOMIC DNA]</scope>
    <source>
        <strain evidence="4 5">NCTC4191</strain>
    </source>
</reference>
<dbReference type="PANTHER" id="PTHR12215:SF10">
    <property type="entry name" value="L-AMINOADIPATE-SEMIALDEHYDE DEHYDROGENASE-PHOSPHOPANTETHEINYL TRANSFERASE"/>
    <property type="match status" value="1"/>
</dbReference>
<dbReference type="GO" id="GO:0005829">
    <property type="term" value="C:cytosol"/>
    <property type="evidence" value="ECO:0007669"/>
    <property type="project" value="TreeGrafter"/>
</dbReference>
<dbReference type="Pfam" id="PF01648">
    <property type="entry name" value="ACPS"/>
    <property type="match status" value="1"/>
</dbReference>
<comment type="similarity">
    <text evidence="1">Belongs to the P-Pant transferase superfamily. Gsp/Sfp/HetI/AcpT family.</text>
</comment>
<dbReference type="EMBL" id="UFRN01000002">
    <property type="protein sequence ID" value="SUT96277.1"/>
    <property type="molecule type" value="Genomic_DNA"/>
</dbReference>
<dbReference type="PANTHER" id="PTHR12215">
    <property type="entry name" value="PHOSPHOPANTETHEINE TRANSFERASE"/>
    <property type="match status" value="1"/>
</dbReference>
<feature type="domain" description="4'-phosphopantetheinyl transferase" evidence="3">
    <location>
        <begin position="102"/>
        <end position="182"/>
    </location>
</feature>
<gene>
    <name evidence="4" type="ORF">NCTC4191_02157</name>
</gene>
<organism evidence="4 5">
    <name type="scientific">Actinobacillus lignieresii</name>
    <dbReference type="NCBI Taxonomy" id="720"/>
    <lineage>
        <taxon>Bacteria</taxon>
        <taxon>Pseudomonadati</taxon>
        <taxon>Pseudomonadota</taxon>
        <taxon>Gammaproteobacteria</taxon>
        <taxon>Pasteurellales</taxon>
        <taxon>Pasteurellaceae</taxon>
        <taxon>Actinobacillus</taxon>
    </lineage>
</organism>
<dbReference type="AlphaFoldDB" id="A0A380U647"/>
<proteinExistence type="inferred from homology"/>